<reference evidence="1 2" key="1">
    <citation type="submission" date="2021-12" db="EMBL/GenBank/DDBJ databases">
        <title>High titer production of polyol ester of fatty acids by Rhodotorula paludigena BS15 towards product separation-free biomass refinery.</title>
        <authorList>
            <person name="Mano J."/>
            <person name="Ono H."/>
            <person name="Tanaka T."/>
            <person name="Naito K."/>
            <person name="Sushida H."/>
            <person name="Ike M."/>
            <person name="Tokuyasu K."/>
            <person name="Kitaoka M."/>
        </authorList>
    </citation>
    <scope>NUCLEOTIDE SEQUENCE [LARGE SCALE GENOMIC DNA]</scope>
    <source>
        <strain evidence="1 2">BS15</strain>
    </source>
</reference>
<organism evidence="1 2">
    <name type="scientific">Rhodotorula paludigena</name>
    <dbReference type="NCBI Taxonomy" id="86838"/>
    <lineage>
        <taxon>Eukaryota</taxon>
        <taxon>Fungi</taxon>
        <taxon>Dikarya</taxon>
        <taxon>Basidiomycota</taxon>
        <taxon>Pucciniomycotina</taxon>
        <taxon>Microbotryomycetes</taxon>
        <taxon>Sporidiobolales</taxon>
        <taxon>Sporidiobolaceae</taxon>
        <taxon>Rhodotorula</taxon>
    </lineage>
</organism>
<sequence length="251" mass="26981">MTLFKPQLGDAHLLAMVASSRNTLEALALRKSDCFSRFALVGTLRLLPNLLELELSACTFARPDDDTAAAAPVPAPALGLPLSPARRPPMAVPPHSALSLPPEWNLLAPGTPSHAALTRRVSPAELAHPLDYLARLCPFLHVLVLASAPQPAGARRQFATRLAVDEREALVSQEAVPRLMAELPLQSLELDLSAPVIEASDVLEGLKRAGGRLESLFIGKELRWEREDLDKVISASSTSRTTVSGEIADYV</sequence>
<comment type="caution">
    <text evidence="1">The sequence shown here is derived from an EMBL/GenBank/DDBJ whole genome shotgun (WGS) entry which is preliminary data.</text>
</comment>
<keyword evidence="2" id="KW-1185">Reference proteome</keyword>
<gene>
    <name evidence="1" type="ORF">Rhopal_006286-T1</name>
</gene>
<accession>A0AAV5GTG7</accession>
<proteinExistence type="predicted"/>
<dbReference type="Proteomes" id="UP001342314">
    <property type="component" value="Unassembled WGS sequence"/>
</dbReference>
<dbReference type="EMBL" id="BQKY01000013">
    <property type="protein sequence ID" value="GJN93239.1"/>
    <property type="molecule type" value="Genomic_DNA"/>
</dbReference>
<protein>
    <submittedName>
        <fullName evidence="1">Uncharacterized protein</fullName>
    </submittedName>
</protein>
<evidence type="ECO:0000313" key="2">
    <source>
        <dbReference type="Proteomes" id="UP001342314"/>
    </source>
</evidence>
<dbReference type="AlphaFoldDB" id="A0AAV5GTG7"/>
<evidence type="ECO:0000313" key="1">
    <source>
        <dbReference type="EMBL" id="GJN93239.1"/>
    </source>
</evidence>
<name>A0AAV5GTG7_9BASI</name>